<dbReference type="Proteomes" id="UP000199271">
    <property type="component" value="Unassembled WGS sequence"/>
</dbReference>
<proteinExistence type="predicted"/>
<comment type="subcellular location">
    <subcellularLocation>
        <location evidence="1">Membrane</location>
        <topology evidence="1">Single-pass membrane protein</topology>
    </subcellularLocation>
</comment>
<name>A0ABM9V2M4_9LACO</name>
<gene>
    <name evidence="7" type="ORF">C122C_0406</name>
</gene>
<evidence type="ECO:0000313" key="7">
    <source>
        <dbReference type="EMBL" id="CUW09022.1"/>
    </source>
</evidence>
<dbReference type="PANTHER" id="PTHR21461">
    <property type="entry name" value="GLYCOSYLTRANSFERASE FAMILY 92 PROTEIN"/>
    <property type="match status" value="1"/>
</dbReference>
<evidence type="ECO:0000256" key="4">
    <source>
        <dbReference type="ARBA" id="ARBA00022692"/>
    </source>
</evidence>
<accession>A0ABM9V2M4</accession>
<keyword evidence="5" id="KW-1133">Transmembrane helix</keyword>
<keyword evidence="8" id="KW-1185">Reference proteome</keyword>
<reference evidence="7 8" key="1">
    <citation type="submission" date="2015-12" db="EMBL/GenBank/DDBJ databases">
        <authorList>
            <person name="Andreevskaya M."/>
        </authorList>
    </citation>
    <scope>NUCLEOTIDE SEQUENCE [LARGE SCALE GENOMIC DNA]</scope>
    <source>
        <strain evidence="7 8">C122c</strain>
    </source>
</reference>
<evidence type="ECO:0000256" key="5">
    <source>
        <dbReference type="ARBA" id="ARBA00022989"/>
    </source>
</evidence>
<keyword evidence="3" id="KW-0808">Transferase</keyword>
<dbReference type="RefSeq" id="WP_089997500.1">
    <property type="nucleotide sequence ID" value="NZ_CBCPIF010000001.1"/>
</dbReference>
<evidence type="ECO:0000256" key="2">
    <source>
        <dbReference type="ARBA" id="ARBA00022676"/>
    </source>
</evidence>
<evidence type="ECO:0000256" key="6">
    <source>
        <dbReference type="ARBA" id="ARBA00023136"/>
    </source>
</evidence>
<dbReference type="InterPro" id="IPR008166">
    <property type="entry name" value="Glyco_transf_92"/>
</dbReference>
<protein>
    <recommendedName>
        <fullName evidence="9">Glycosyltransferase family 2 protein</fullName>
    </recommendedName>
</protein>
<keyword evidence="4" id="KW-0812">Transmembrane</keyword>
<comment type="caution">
    <text evidence="7">The sequence shown here is derived from an EMBL/GenBank/DDBJ whole genome shotgun (WGS) entry which is preliminary data.</text>
</comment>
<sequence>MRVERVISSKNRKYLLLKSAFKDLASRLKTILVMNRGQMLSLFKIEKKEFQYEIGLAVIVKNEALYILEWIEYHKLIGVGKFYIFDNDSNDDLDSLLAGYIKNGLVELIKVHGQGKQLEAYNAAIQKSKNSVRWLGVIDADEFIQVMNGKSLSDFLRTYKNVGILIGWMIFGSSGNQHFENRMVIERFTHRANNDFIADYKMIFNPRKALRFVNPHYTQMLGRVVDERRQNIYSYPYISNIEAQPSSKEIIRVNHYYTKSLDEFFEKSNRGYADLPDSQGIRKKRSIHDFTEHDRNEITDESMLKYVSKVRENILSYKHENGM</sequence>
<organism evidence="7 8">
    <name type="scientific">Leuconostoc gasicomitatum</name>
    <dbReference type="NCBI Taxonomy" id="115778"/>
    <lineage>
        <taxon>Bacteria</taxon>
        <taxon>Bacillati</taxon>
        <taxon>Bacillota</taxon>
        <taxon>Bacilli</taxon>
        <taxon>Lactobacillales</taxon>
        <taxon>Lactobacillaceae</taxon>
        <taxon>Leuconostoc</taxon>
        <taxon>Leuconostoc gelidum group</taxon>
    </lineage>
</organism>
<dbReference type="EMBL" id="FBSY01000006">
    <property type="protein sequence ID" value="CUW09022.1"/>
    <property type="molecule type" value="Genomic_DNA"/>
</dbReference>
<dbReference type="SUPFAM" id="SSF53448">
    <property type="entry name" value="Nucleotide-diphospho-sugar transferases"/>
    <property type="match status" value="1"/>
</dbReference>
<keyword evidence="2" id="KW-0328">Glycosyltransferase</keyword>
<evidence type="ECO:0000313" key="8">
    <source>
        <dbReference type="Proteomes" id="UP000199271"/>
    </source>
</evidence>
<evidence type="ECO:0000256" key="1">
    <source>
        <dbReference type="ARBA" id="ARBA00004167"/>
    </source>
</evidence>
<dbReference type="Pfam" id="PF01697">
    <property type="entry name" value="Glyco_transf_92"/>
    <property type="match status" value="1"/>
</dbReference>
<evidence type="ECO:0000256" key="3">
    <source>
        <dbReference type="ARBA" id="ARBA00022679"/>
    </source>
</evidence>
<evidence type="ECO:0008006" key="9">
    <source>
        <dbReference type="Google" id="ProtNLM"/>
    </source>
</evidence>
<dbReference type="InterPro" id="IPR029044">
    <property type="entry name" value="Nucleotide-diphossugar_trans"/>
</dbReference>
<keyword evidence="6" id="KW-0472">Membrane</keyword>
<dbReference type="PANTHER" id="PTHR21461:SF69">
    <property type="entry name" value="GLYCOSYLTRANSFERASE FAMILY 92 PROTEIN"/>
    <property type="match status" value="1"/>
</dbReference>